<sequence>MIIYILLKIENIISKLHKANSQQSTVDHKLPPAPRIPEAPSKMGYHPLDFQTKACFK</sequence>
<name>A0A828SVQ6_ACIBA</name>
<comment type="caution">
    <text evidence="2">The sequence shown here is derived from an EMBL/GenBank/DDBJ whole genome shotgun (WGS) entry which is preliminary data.</text>
</comment>
<evidence type="ECO:0000256" key="1">
    <source>
        <dbReference type="SAM" id="MobiDB-lite"/>
    </source>
</evidence>
<evidence type="ECO:0000313" key="3">
    <source>
        <dbReference type="Proteomes" id="UP000003204"/>
    </source>
</evidence>
<evidence type="ECO:0000313" key="2">
    <source>
        <dbReference type="EMBL" id="EGJ68605.1"/>
    </source>
</evidence>
<feature type="region of interest" description="Disordered" evidence="1">
    <location>
        <begin position="23"/>
        <end position="45"/>
    </location>
</feature>
<gene>
    <name evidence="2" type="ORF">HMPREF0022_01646</name>
</gene>
<accession>A0A828SVQ6</accession>
<reference evidence="2 3" key="1">
    <citation type="submission" date="2011-04" db="EMBL/GenBank/DDBJ databases">
        <authorList>
            <person name="Weinstock G."/>
            <person name="Sodergren E."/>
            <person name="Clifton S."/>
            <person name="Fulton L."/>
            <person name="Fulton B."/>
            <person name="Courtney L."/>
            <person name="Fronick C."/>
            <person name="Harrison M."/>
            <person name="Strong C."/>
            <person name="Farmer C."/>
            <person name="Delahaunty K."/>
            <person name="Markovic C."/>
            <person name="Hall O."/>
            <person name="Minx P."/>
            <person name="Tomlinson C."/>
            <person name="Mitreva M."/>
            <person name="Hou S."/>
            <person name="Chen J."/>
            <person name="Wollam A."/>
            <person name="Pepin K.H."/>
            <person name="Johnson M."/>
            <person name="Bhonagiri V."/>
            <person name="Zhang X."/>
            <person name="Suruliraj S."/>
            <person name="Warren W."/>
            <person name="Chinwalla A."/>
            <person name="Mardis E.R."/>
            <person name="Wilson R.K."/>
        </authorList>
    </citation>
    <scope>NUCLEOTIDE SEQUENCE [LARGE SCALE GENOMIC DNA]</scope>
    <source>
        <strain evidence="2 3">6014059</strain>
    </source>
</reference>
<dbReference type="Proteomes" id="UP000003204">
    <property type="component" value="Unassembled WGS sequence"/>
</dbReference>
<dbReference type="EMBL" id="ACYS02000040">
    <property type="protein sequence ID" value="EGJ68605.1"/>
    <property type="molecule type" value="Genomic_DNA"/>
</dbReference>
<protein>
    <submittedName>
        <fullName evidence="2">Uncharacterized protein</fullName>
    </submittedName>
</protein>
<dbReference type="AlphaFoldDB" id="A0A828SVQ6"/>
<proteinExistence type="predicted"/>
<organism evidence="2 3">
    <name type="scientific">Acinetobacter baumannii 6014059</name>
    <dbReference type="NCBI Taxonomy" id="525242"/>
    <lineage>
        <taxon>Bacteria</taxon>
        <taxon>Pseudomonadati</taxon>
        <taxon>Pseudomonadota</taxon>
        <taxon>Gammaproteobacteria</taxon>
        <taxon>Moraxellales</taxon>
        <taxon>Moraxellaceae</taxon>
        <taxon>Acinetobacter</taxon>
        <taxon>Acinetobacter calcoaceticus/baumannii complex</taxon>
    </lineage>
</organism>